<dbReference type="RefSeq" id="WP_206658253.1">
    <property type="nucleotide sequence ID" value="NZ_CP071182.1"/>
</dbReference>
<protein>
    <submittedName>
        <fullName evidence="7">C40 family peptidase</fullName>
    </submittedName>
</protein>
<sequence length="309" mass="34064">MKKKSLLSLCAGTICASFAVFVTPTTALASVNTSSPSQKAIIFNQQVINKPYGFVYDHTTYMPIWYLMQALDKLNIQSTWQNKVWSLTTQGQPNLNQVQPGNGSSSIVVNGTLVQKVDELVANDPASGQSTTYMPAWYVMQVLKRLNINSNWNGTIWQIYTSSTAPAIGQLDVKLNTRPPQQRSAPNLGQQIVSYAEKFIGTPYVWGGESVRGFDCSGFVQYVFRHFGVSLPRTSQEQAQVGSVINKSDLQPGDLVYFNTEGTPFSHVGVYVGNGQFISATTSRGVQIKSLSDPYYWGPRYTRSTNPGI</sequence>
<dbReference type="InterPro" id="IPR038765">
    <property type="entry name" value="Papain-like_cys_pep_sf"/>
</dbReference>
<reference evidence="7 8" key="1">
    <citation type="submission" date="2021-02" db="EMBL/GenBank/DDBJ databases">
        <title>Alicyclobacillus curvatus sp. nov. and Alicyclobacillus mengziensis sp. nov., two acidophilic bacteria isolated from acid mine drainage.</title>
        <authorList>
            <person name="Huang Y."/>
        </authorList>
    </citation>
    <scope>NUCLEOTIDE SEQUENCE [LARGE SCALE GENOMIC DNA]</scope>
    <source>
        <strain evidence="7 8">S30H14</strain>
    </source>
</reference>
<dbReference type="PANTHER" id="PTHR47053:SF1">
    <property type="entry name" value="MUREIN DD-ENDOPEPTIDASE MEPH-RELATED"/>
    <property type="match status" value="1"/>
</dbReference>
<evidence type="ECO:0000313" key="8">
    <source>
        <dbReference type="Proteomes" id="UP000663505"/>
    </source>
</evidence>
<dbReference type="Gene3D" id="3.90.1720.10">
    <property type="entry name" value="endopeptidase domain like (from Nostoc punctiforme)"/>
    <property type="match status" value="1"/>
</dbReference>
<keyword evidence="3" id="KW-0378">Hydrolase</keyword>
<dbReference type="InterPro" id="IPR051202">
    <property type="entry name" value="Peptidase_C40"/>
</dbReference>
<dbReference type="InterPro" id="IPR000064">
    <property type="entry name" value="NLP_P60_dom"/>
</dbReference>
<keyword evidence="5" id="KW-0732">Signal</keyword>
<evidence type="ECO:0000256" key="5">
    <source>
        <dbReference type="SAM" id="SignalP"/>
    </source>
</evidence>
<keyword evidence="4" id="KW-0788">Thiol protease</keyword>
<feature type="domain" description="NlpC/P60" evidence="6">
    <location>
        <begin position="186"/>
        <end position="308"/>
    </location>
</feature>
<evidence type="ECO:0000256" key="3">
    <source>
        <dbReference type="ARBA" id="ARBA00022801"/>
    </source>
</evidence>
<gene>
    <name evidence="7" type="ORF">JZ786_08315</name>
</gene>
<dbReference type="EMBL" id="CP071182">
    <property type="protein sequence ID" value="QSO48937.1"/>
    <property type="molecule type" value="Genomic_DNA"/>
</dbReference>
<dbReference type="Proteomes" id="UP000663505">
    <property type="component" value="Chromosome"/>
</dbReference>
<keyword evidence="2" id="KW-0645">Protease</keyword>
<proteinExistence type="inferred from homology"/>
<dbReference type="GO" id="GO:0006508">
    <property type="term" value="P:proteolysis"/>
    <property type="evidence" value="ECO:0007669"/>
    <property type="project" value="UniProtKB-KW"/>
</dbReference>
<evidence type="ECO:0000256" key="4">
    <source>
        <dbReference type="ARBA" id="ARBA00022807"/>
    </source>
</evidence>
<keyword evidence="8" id="KW-1185">Reference proteome</keyword>
<dbReference type="Pfam" id="PF00877">
    <property type="entry name" value="NLPC_P60"/>
    <property type="match status" value="1"/>
</dbReference>
<dbReference type="PANTHER" id="PTHR47053">
    <property type="entry name" value="MUREIN DD-ENDOPEPTIDASE MEPH-RELATED"/>
    <property type="match status" value="1"/>
</dbReference>
<name>A0A9X7W1V0_9BACL</name>
<dbReference type="AlphaFoldDB" id="A0A9X7W1V0"/>
<comment type="similarity">
    <text evidence="1">Belongs to the peptidase C40 family.</text>
</comment>
<evidence type="ECO:0000313" key="7">
    <source>
        <dbReference type="EMBL" id="QSO48937.1"/>
    </source>
</evidence>
<evidence type="ECO:0000256" key="2">
    <source>
        <dbReference type="ARBA" id="ARBA00022670"/>
    </source>
</evidence>
<organism evidence="7 8">
    <name type="scientific">Alicyclobacillus mengziensis</name>
    <dbReference type="NCBI Taxonomy" id="2931921"/>
    <lineage>
        <taxon>Bacteria</taxon>
        <taxon>Bacillati</taxon>
        <taxon>Bacillota</taxon>
        <taxon>Bacilli</taxon>
        <taxon>Bacillales</taxon>
        <taxon>Alicyclobacillaceae</taxon>
        <taxon>Alicyclobacillus</taxon>
    </lineage>
</organism>
<feature type="signal peptide" evidence="5">
    <location>
        <begin position="1"/>
        <end position="29"/>
    </location>
</feature>
<evidence type="ECO:0000256" key="1">
    <source>
        <dbReference type="ARBA" id="ARBA00007074"/>
    </source>
</evidence>
<evidence type="ECO:0000259" key="6">
    <source>
        <dbReference type="PROSITE" id="PS51935"/>
    </source>
</evidence>
<feature type="chain" id="PRO_5040808571" evidence="5">
    <location>
        <begin position="30"/>
        <end position="309"/>
    </location>
</feature>
<dbReference type="SUPFAM" id="SSF54001">
    <property type="entry name" value="Cysteine proteinases"/>
    <property type="match status" value="1"/>
</dbReference>
<dbReference type="KEGG" id="afx:JZ786_08315"/>
<dbReference type="PROSITE" id="PS51935">
    <property type="entry name" value="NLPC_P60"/>
    <property type="match status" value="1"/>
</dbReference>
<accession>A0A9X7W1V0</accession>
<dbReference type="GO" id="GO:0008234">
    <property type="term" value="F:cysteine-type peptidase activity"/>
    <property type="evidence" value="ECO:0007669"/>
    <property type="project" value="UniProtKB-KW"/>
</dbReference>